<evidence type="ECO:0000256" key="2">
    <source>
        <dbReference type="ARBA" id="ARBA00022723"/>
    </source>
</evidence>
<comment type="cofactor">
    <cofactor evidence="1">
        <name>Mg(2+)</name>
        <dbReference type="ChEBI" id="CHEBI:18420"/>
    </cofactor>
</comment>
<accession>A0A382NE44</accession>
<dbReference type="PROSITE" id="PS00908">
    <property type="entry name" value="MR_MLE_1"/>
    <property type="match status" value="1"/>
</dbReference>
<dbReference type="GO" id="GO:0016052">
    <property type="term" value="P:carbohydrate catabolic process"/>
    <property type="evidence" value="ECO:0007669"/>
    <property type="project" value="TreeGrafter"/>
</dbReference>
<proteinExistence type="predicted"/>
<dbReference type="SUPFAM" id="SSF51604">
    <property type="entry name" value="Enolase C-terminal domain-like"/>
    <property type="match status" value="1"/>
</dbReference>
<reference evidence="5" key="1">
    <citation type="submission" date="2018-05" db="EMBL/GenBank/DDBJ databases">
        <authorList>
            <person name="Lanie J.A."/>
            <person name="Ng W.-L."/>
            <person name="Kazmierczak K.M."/>
            <person name="Andrzejewski T.M."/>
            <person name="Davidsen T.M."/>
            <person name="Wayne K.J."/>
            <person name="Tettelin H."/>
            <person name="Glass J.I."/>
            <person name="Rusch D."/>
            <person name="Podicherti R."/>
            <person name="Tsui H.-C.T."/>
            <person name="Winkler M.E."/>
        </authorList>
    </citation>
    <scope>NUCLEOTIDE SEQUENCE</scope>
</reference>
<dbReference type="AlphaFoldDB" id="A0A382NE44"/>
<dbReference type="InterPro" id="IPR013341">
    <property type="entry name" value="Mandelate_racemase_N_dom"/>
</dbReference>
<evidence type="ECO:0000256" key="3">
    <source>
        <dbReference type="ARBA" id="ARBA00022842"/>
    </source>
</evidence>
<protein>
    <recommendedName>
        <fullName evidence="4">Mandelate racemase/muconate lactonizing enzyme C-terminal domain-containing protein</fullName>
    </recommendedName>
</protein>
<feature type="non-terminal residue" evidence="5">
    <location>
        <position position="1"/>
    </location>
</feature>
<name>A0A382NE44_9ZZZZ</name>
<dbReference type="EMBL" id="UINC01099787">
    <property type="protein sequence ID" value="SVC59326.1"/>
    <property type="molecule type" value="Genomic_DNA"/>
</dbReference>
<dbReference type="InterPro" id="IPR013342">
    <property type="entry name" value="Mandelate_racemase_C"/>
</dbReference>
<dbReference type="Pfam" id="PF13378">
    <property type="entry name" value="MR_MLE_C"/>
    <property type="match status" value="1"/>
</dbReference>
<sequence>HEHAGLWSEMWVDINFFGHKGITLFAIGCIDMALWDLVGKANNLSLCRLLGQSRDRIKAYNSSGLWVSMSIDELQAQARDFLAQGYHAMKMRLGKPSVKEDIERIAAVREVIGPDVDLMADANQGFTVNHAIRLGRELEPYNLVWFEEPVQAYDLDGSARVAAEIDTPIASGETEYARYGFRDMLERGAADVLMPDLERVGGISEFVKVANMADAFDVPVSPHLYTEQCLQLCGALNNVTYSEMMPWFSTLYNETIELVDGDLLIPDRPGLGFTFNEDEMARLQVGV</sequence>
<evidence type="ECO:0000259" key="4">
    <source>
        <dbReference type="SMART" id="SM00922"/>
    </source>
</evidence>
<dbReference type="SFLD" id="SFLDS00001">
    <property type="entry name" value="Enolase"/>
    <property type="match status" value="1"/>
</dbReference>
<dbReference type="CDD" id="cd03316">
    <property type="entry name" value="MR_like"/>
    <property type="match status" value="1"/>
</dbReference>
<dbReference type="SUPFAM" id="SSF54826">
    <property type="entry name" value="Enolase N-terminal domain-like"/>
    <property type="match status" value="1"/>
</dbReference>
<dbReference type="InterPro" id="IPR029065">
    <property type="entry name" value="Enolase_C-like"/>
</dbReference>
<dbReference type="GO" id="GO:0016836">
    <property type="term" value="F:hydro-lyase activity"/>
    <property type="evidence" value="ECO:0007669"/>
    <property type="project" value="TreeGrafter"/>
</dbReference>
<dbReference type="GO" id="GO:0009063">
    <property type="term" value="P:amino acid catabolic process"/>
    <property type="evidence" value="ECO:0007669"/>
    <property type="project" value="InterPro"/>
</dbReference>
<evidence type="ECO:0000256" key="1">
    <source>
        <dbReference type="ARBA" id="ARBA00001946"/>
    </source>
</evidence>
<dbReference type="SFLD" id="SFLDG00179">
    <property type="entry name" value="mandelate_racemase"/>
    <property type="match status" value="1"/>
</dbReference>
<dbReference type="GO" id="GO:0000287">
    <property type="term" value="F:magnesium ion binding"/>
    <property type="evidence" value="ECO:0007669"/>
    <property type="project" value="TreeGrafter"/>
</dbReference>
<dbReference type="InterPro" id="IPR029017">
    <property type="entry name" value="Enolase-like_N"/>
</dbReference>
<dbReference type="SMART" id="SM00922">
    <property type="entry name" value="MR_MLE"/>
    <property type="match status" value="1"/>
</dbReference>
<dbReference type="InterPro" id="IPR036849">
    <property type="entry name" value="Enolase-like_C_sf"/>
</dbReference>
<keyword evidence="2" id="KW-0479">Metal-binding</keyword>
<dbReference type="PANTHER" id="PTHR13794:SF58">
    <property type="entry name" value="MITOCHONDRIAL ENOLASE SUPERFAMILY MEMBER 1"/>
    <property type="match status" value="1"/>
</dbReference>
<dbReference type="PANTHER" id="PTHR13794">
    <property type="entry name" value="ENOLASE SUPERFAMILY, MANDELATE RACEMASE"/>
    <property type="match status" value="1"/>
</dbReference>
<dbReference type="InterPro" id="IPR046945">
    <property type="entry name" value="RHMD-like"/>
</dbReference>
<evidence type="ECO:0000313" key="5">
    <source>
        <dbReference type="EMBL" id="SVC59326.1"/>
    </source>
</evidence>
<organism evidence="5">
    <name type="scientific">marine metagenome</name>
    <dbReference type="NCBI Taxonomy" id="408172"/>
    <lineage>
        <taxon>unclassified sequences</taxon>
        <taxon>metagenomes</taxon>
        <taxon>ecological metagenomes</taxon>
    </lineage>
</organism>
<feature type="domain" description="Mandelate racemase/muconate lactonizing enzyme C-terminal" evidence="4">
    <location>
        <begin position="71"/>
        <end position="168"/>
    </location>
</feature>
<keyword evidence="3" id="KW-0460">Magnesium</keyword>
<dbReference type="Gene3D" id="3.20.20.120">
    <property type="entry name" value="Enolase-like C-terminal domain"/>
    <property type="match status" value="1"/>
</dbReference>
<dbReference type="Pfam" id="PF02746">
    <property type="entry name" value="MR_MLE_N"/>
    <property type="match status" value="1"/>
</dbReference>
<dbReference type="InterPro" id="IPR018110">
    <property type="entry name" value="Mandel_Rmase/mucon_lact_enz_CS"/>
</dbReference>
<gene>
    <name evidence="5" type="ORF">METZ01_LOCUS312180</name>
</gene>
<dbReference type="Gene3D" id="3.30.390.10">
    <property type="entry name" value="Enolase-like, N-terminal domain"/>
    <property type="match status" value="1"/>
</dbReference>